<evidence type="ECO:0000256" key="2">
    <source>
        <dbReference type="ARBA" id="ARBA00022525"/>
    </source>
</evidence>
<dbReference type="SUPFAM" id="SSF57362">
    <property type="entry name" value="BPTI-like"/>
    <property type="match status" value="2"/>
</dbReference>
<accession>A0A131YS95</accession>
<keyword evidence="8" id="KW-0732">Signal</keyword>
<evidence type="ECO:0000256" key="4">
    <source>
        <dbReference type="ARBA" id="ARBA00022737"/>
    </source>
</evidence>
<evidence type="ECO:0000256" key="1">
    <source>
        <dbReference type="ARBA" id="ARBA00004613"/>
    </source>
</evidence>
<keyword evidence="4" id="KW-0677">Repeat</keyword>
<feature type="domain" description="BPTI/Kunitz inhibitor" evidence="9">
    <location>
        <begin position="161"/>
        <end position="211"/>
    </location>
</feature>
<dbReference type="EMBL" id="GEDV01006434">
    <property type="protein sequence ID" value="JAP82123.1"/>
    <property type="molecule type" value="Transcribed_RNA"/>
</dbReference>
<dbReference type="InterPro" id="IPR050098">
    <property type="entry name" value="TFPI/VKTCI-like"/>
</dbReference>
<dbReference type="PROSITE" id="PS00280">
    <property type="entry name" value="BPTI_KUNITZ_1"/>
    <property type="match status" value="1"/>
</dbReference>
<dbReference type="Pfam" id="PF00014">
    <property type="entry name" value="Kunitz_BPTI"/>
    <property type="match status" value="2"/>
</dbReference>
<dbReference type="InterPro" id="IPR036880">
    <property type="entry name" value="Kunitz_BPTI_sf"/>
</dbReference>
<evidence type="ECO:0000256" key="8">
    <source>
        <dbReference type="SAM" id="SignalP"/>
    </source>
</evidence>
<protein>
    <submittedName>
        <fullName evidence="10">Tissue factor pathway inhibitor</fullName>
    </submittedName>
</protein>
<dbReference type="FunFam" id="4.10.410.10:FF:000020">
    <property type="entry name" value="Collagen, type VI, alpha 3"/>
    <property type="match status" value="1"/>
</dbReference>
<evidence type="ECO:0000256" key="3">
    <source>
        <dbReference type="ARBA" id="ARBA00022690"/>
    </source>
</evidence>
<dbReference type="PROSITE" id="PS50279">
    <property type="entry name" value="BPTI_KUNITZ_2"/>
    <property type="match status" value="2"/>
</dbReference>
<keyword evidence="3" id="KW-0646">Protease inhibitor</keyword>
<keyword evidence="6" id="KW-1015">Disulfide bond</keyword>
<evidence type="ECO:0000256" key="6">
    <source>
        <dbReference type="ARBA" id="ARBA00023157"/>
    </source>
</evidence>
<reference evidence="10" key="1">
    <citation type="journal article" date="2016" name="Ticks Tick Borne Dis.">
        <title>De novo assembly and annotation of the salivary gland transcriptome of Rhipicephalus appendiculatus male and female ticks during blood feeding.</title>
        <authorList>
            <person name="de Castro M.H."/>
            <person name="de Klerk D."/>
            <person name="Pienaar R."/>
            <person name="Latif A.A."/>
            <person name="Rees D.J."/>
            <person name="Mans B.J."/>
        </authorList>
    </citation>
    <scope>NUCLEOTIDE SEQUENCE</scope>
    <source>
        <tissue evidence="10">Salivary glands</tissue>
    </source>
</reference>
<keyword evidence="2" id="KW-0964">Secreted</keyword>
<organism evidence="10">
    <name type="scientific">Rhipicephalus appendiculatus</name>
    <name type="common">Brown ear tick</name>
    <dbReference type="NCBI Taxonomy" id="34631"/>
    <lineage>
        <taxon>Eukaryota</taxon>
        <taxon>Metazoa</taxon>
        <taxon>Ecdysozoa</taxon>
        <taxon>Arthropoda</taxon>
        <taxon>Chelicerata</taxon>
        <taxon>Arachnida</taxon>
        <taxon>Acari</taxon>
        <taxon>Parasitiformes</taxon>
        <taxon>Ixodida</taxon>
        <taxon>Ixodoidea</taxon>
        <taxon>Ixodidae</taxon>
        <taxon>Rhipicephalinae</taxon>
        <taxon>Rhipicephalus</taxon>
        <taxon>Rhipicephalus</taxon>
    </lineage>
</organism>
<proteinExistence type="predicted"/>
<feature type="domain" description="BPTI/Kunitz inhibitor" evidence="9">
    <location>
        <begin position="101"/>
        <end position="151"/>
    </location>
</feature>
<comment type="subcellular location">
    <subcellularLocation>
        <location evidence="1">Secreted</location>
    </subcellularLocation>
</comment>
<evidence type="ECO:0000256" key="7">
    <source>
        <dbReference type="SAM" id="MobiDB-lite"/>
    </source>
</evidence>
<sequence>MRLLIRCHALAMCIAIISGLKENAVSRQNDQVGPSTTGYGDIGNGASSGLHFLPGGPPTSGNSAAAGTTGNGLLNGSNHIGQRYPLPWRNNTKIGKRPKRCMEPPVKGYCRAFMPTWYFDTKLQLCRIFIYGGCGGNDNQFSNEKKCQEVCLPGRKPKLICGAPPEHGRSEVFCRRWYFDVNYGTCSLFPNHECAKNANGFRTCRQCMKRCSILKATEVCQLARQSTTAPRMQEQQTGNYSSPVRPVGNSNAE</sequence>
<dbReference type="PANTHER" id="PTHR10083">
    <property type="entry name" value="KUNITZ-TYPE PROTEASE INHIBITOR-RELATED"/>
    <property type="match status" value="1"/>
</dbReference>
<dbReference type="InterPro" id="IPR020901">
    <property type="entry name" value="Prtase_inh_Kunz-CS"/>
</dbReference>
<dbReference type="InterPro" id="IPR002223">
    <property type="entry name" value="Kunitz_BPTI"/>
</dbReference>
<dbReference type="PRINTS" id="PR00759">
    <property type="entry name" value="BASICPTASE"/>
</dbReference>
<feature type="region of interest" description="Disordered" evidence="7">
    <location>
        <begin position="230"/>
        <end position="253"/>
    </location>
</feature>
<name>A0A131YS95_RHIAP</name>
<evidence type="ECO:0000313" key="10">
    <source>
        <dbReference type="EMBL" id="JAP82123.1"/>
    </source>
</evidence>
<feature type="signal peptide" evidence="8">
    <location>
        <begin position="1"/>
        <end position="19"/>
    </location>
</feature>
<dbReference type="Gene3D" id="4.10.410.10">
    <property type="entry name" value="Pancreatic trypsin inhibitor Kunitz domain"/>
    <property type="match status" value="2"/>
</dbReference>
<feature type="chain" id="PRO_5007285869" evidence="8">
    <location>
        <begin position="20"/>
        <end position="253"/>
    </location>
</feature>
<evidence type="ECO:0000256" key="5">
    <source>
        <dbReference type="ARBA" id="ARBA00022900"/>
    </source>
</evidence>
<evidence type="ECO:0000259" key="9">
    <source>
        <dbReference type="PROSITE" id="PS50279"/>
    </source>
</evidence>
<dbReference type="GO" id="GO:0005576">
    <property type="term" value="C:extracellular region"/>
    <property type="evidence" value="ECO:0007669"/>
    <property type="project" value="UniProtKB-SubCell"/>
</dbReference>
<dbReference type="SMART" id="SM00131">
    <property type="entry name" value="KU"/>
    <property type="match status" value="2"/>
</dbReference>
<dbReference type="AlphaFoldDB" id="A0A131YS95"/>
<keyword evidence="5" id="KW-0722">Serine protease inhibitor</keyword>
<dbReference type="GO" id="GO:0004867">
    <property type="term" value="F:serine-type endopeptidase inhibitor activity"/>
    <property type="evidence" value="ECO:0007669"/>
    <property type="project" value="UniProtKB-KW"/>
</dbReference>